<evidence type="ECO:0000313" key="2">
    <source>
        <dbReference type="EMBL" id="GBB97908.1"/>
    </source>
</evidence>
<dbReference type="PANTHER" id="PTHR34968:SF1">
    <property type="entry name" value="AUGMIN SUBUNIT 5"/>
    <property type="match status" value="1"/>
</dbReference>
<dbReference type="Proteomes" id="UP000247702">
    <property type="component" value="Unassembled WGS sequence"/>
</dbReference>
<reference evidence="2 3" key="1">
    <citation type="submission" date="2017-11" db="EMBL/GenBank/DDBJ databases">
        <title>The genome of Rhizophagus clarus HR1 reveals common genetic basis of auxotrophy among arbuscular mycorrhizal fungi.</title>
        <authorList>
            <person name="Kobayashi Y."/>
        </authorList>
    </citation>
    <scope>NUCLEOTIDE SEQUENCE [LARGE SCALE GENOMIC DNA]</scope>
    <source>
        <strain evidence="2 3">HR1</strain>
    </source>
</reference>
<protein>
    <submittedName>
        <fullName evidence="2">Uncharacterized protein</fullName>
    </submittedName>
</protein>
<keyword evidence="1" id="KW-0175">Coiled coil</keyword>
<dbReference type="EMBL" id="BEXD01002335">
    <property type="protein sequence ID" value="GBB97908.1"/>
    <property type="molecule type" value="Genomic_DNA"/>
</dbReference>
<evidence type="ECO:0000313" key="3">
    <source>
        <dbReference type="Proteomes" id="UP000247702"/>
    </source>
</evidence>
<accession>A0A2Z6S1D7</accession>
<dbReference type="InterPro" id="IPR044706">
    <property type="entry name" value="AUG5_plant"/>
</dbReference>
<keyword evidence="3" id="KW-1185">Reference proteome</keyword>
<organism evidence="2 3">
    <name type="scientific">Rhizophagus clarus</name>
    <dbReference type="NCBI Taxonomy" id="94130"/>
    <lineage>
        <taxon>Eukaryota</taxon>
        <taxon>Fungi</taxon>
        <taxon>Fungi incertae sedis</taxon>
        <taxon>Mucoromycota</taxon>
        <taxon>Glomeromycotina</taxon>
        <taxon>Glomeromycetes</taxon>
        <taxon>Glomerales</taxon>
        <taxon>Glomeraceae</taxon>
        <taxon>Rhizophagus</taxon>
    </lineage>
</organism>
<dbReference type="GO" id="GO:0051225">
    <property type="term" value="P:spindle assembly"/>
    <property type="evidence" value="ECO:0007669"/>
    <property type="project" value="InterPro"/>
</dbReference>
<dbReference type="PANTHER" id="PTHR34968">
    <property type="entry name" value="AUGMIN SUBUNIT 5"/>
    <property type="match status" value="1"/>
</dbReference>
<comment type="caution">
    <text evidence="2">The sequence shown here is derived from an EMBL/GenBank/DDBJ whole genome shotgun (WGS) entry which is preliminary data.</text>
</comment>
<proteinExistence type="predicted"/>
<name>A0A2Z6S1D7_9GLOM</name>
<dbReference type="GO" id="GO:0005876">
    <property type="term" value="C:spindle microtubule"/>
    <property type="evidence" value="ECO:0007669"/>
    <property type="project" value="InterPro"/>
</dbReference>
<dbReference type="GO" id="GO:0070652">
    <property type="term" value="C:HAUS complex"/>
    <property type="evidence" value="ECO:0007669"/>
    <property type="project" value="InterPro"/>
</dbReference>
<dbReference type="Pfam" id="PF14817">
    <property type="entry name" value="HAUS5"/>
    <property type="match status" value="1"/>
</dbReference>
<feature type="coiled-coil region" evidence="1">
    <location>
        <begin position="151"/>
        <end position="178"/>
    </location>
</feature>
<sequence length="394" mass="45992">MDNNYNRVTKYRSVPKDKQKQIDNSVISQAVYLWLTNELGYRSGRSSSIVDDTIFDKETTKEEVQKICKNEFIPIFKFLMERVKPIKEVARIRNGTINQQLDVTLHHIKRSKARSSSSASTVRDDNFLHKAKIDKKLTRINTSTENGERQINELILHIAEIEFQIRKVQEEIREKKSKIYMKKEFQENCKSFAAIEDKYRYHLEEYKGKTGIKDEIITSQKGSETTMTVCMIHQCVENRIYINIIRNVNLNIIIKIKIKKICEKLKFLGKNMLSKNLICESEKNQVRSLMEGLLKNSPPKLILKSVSGVIKSASRDLTSCSELPVDNTINETINKVQRLLQQRRESHIEKFIETEAILNNIFKLRENIKQETESINAYIKKKYVHIPSMDDSIM</sequence>
<evidence type="ECO:0000256" key="1">
    <source>
        <dbReference type="SAM" id="Coils"/>
    </source>
</evidence>
<dbReference type="InterPro" id="IPR029131">
    <property type="entry name" value="HAUS5"/>
</dbReference>
<gene>
    <name evidence="2" type="ORF">RclHR1_00310036</name>
</gene>
<dbReference type="AlphaFoldDB" id="A0A2Z6S1D7"/>